<dbReference type="Proteomes" id="UP000198597">
    <property type="component" value="Unassembled WGS sequence"/>
</dbReference>
<protein>
    <submittedName>
        <fullName evidence="2">Uncharacterized protein</fullName>
    </submittedName>
</protein>
<gene>
    <name evidence="1" type="ORF">H7E68_06470</name>
    <name evidence="2" type="ORF">SAMN04488529_104219</name>
</gene>
<dbReference type="RefSeq" id="WP_089968874.1">
    <property type="nucleotide sequence ID" value="NZ_CP071376.1"/>
</dbReference>
<dbReference type="AlphaFoldDB" id="A0A1H0S8H5"/>
<reference evidence="2 3" key="1">
    <citation type="submission" date="2016-10" db="EMBL/GenBank/DDBJ databases">
        <authorList>
            <person name="de Groot N.N."/>
        </authorList>
    </citation>
    <scope>NUCLEOTIDE SEQUENCE [LARGE SCALE GENOMIC DNA]</scope>
    <source>
        <strain evidence="2 3">DSM 12272</strain>
    </source>
</reference>
<keyword evidence="3" id="KW-1185">Reference proteome</keyword>
<evidence type="ECO:0000313" key="4">
    <source>
        <dbReference type="Proteomes" id="UP000585258"/>
    </source>
</evidence>
<dbReference type="STRING" id="94869.SAMN04488529_104219"/>
<dbReference type="OrthoDB" id="1938183at2"/>
<name>A0A1H0S8H5_9CLOT</name>
<evidence type="ECO:0000313" key="1">
    <source>
        <dbReference type="EMBL" id="MBB6714373.1"/>
    </source>
</evidence>
<accession>A0A1H0S8H5</accession>
<dbReference type="Proteomes" id="UP000585258">
    <property type="component" value="Unassembled WGS sequence"/>
</dbReference>
<dbReference type="EMBL" id="FNJM01000004">
    <property type="protein sequence ID" value="SDP38073.1"/>
    <property type="molecule type" value="Genomic_DNA"/>
</dbReference>
<sequence length="72" mass="8583">MSKCPFWSTKKERVNCYDECPMNGMVSQKEACPFKKVLDETKIAYKDIENENFAYSQEKHGEYDFFKKMSSY</sequence>
<reference evidence="1 4" key="2">
    <citation type="submission" date="2020-08" db="EMBL/GenBank/DDBJ databases">
        <title>Clostridia isolated from Swiss meat.</title>
        <authorList>
            <person name="Wambui J."/>
            <person name="Stevens M.J.A."/>
            <person name="Stephan R."/>
        </authorList>
    </citation>
    <scope>NUCLEOTIDE SEQUENCE [LARGE SCALE GENOMIC DNA]</scope>
    <source>
        <strain evidence="1 4">CM001</strain>
    </source>
</reference>
<evidence type="ECO:0000313" key="3">
    <source>
        <dbReference type="Proteomes" id="UP000198597"/>
    </source>
</evidence>
<organism evidence="2 3">
    <name type="scientific">Clostridium gasigenes</name>
    <dbReference type="NCBI Taxonomy" id="94869"/>
    <lineage>
        <taxon>Bacteria</taxon>
        <taxon>Bacillati</taxon>
        <taxon>Bacillota</taxon>
        <taxon>Clostridia</taxon>
        <taxon>Eubacteriales</taxon>
        <taxon>Clostridiaceae</taxon>
        <taxon>Clostridium</taxon>
    </lineage>
</organism>
<proteinExistence type="predicted"/>
<evidence type="ECO:0000313" key="2">
    <source>
        <dbReference type="EMBL" id="SDP38073.1"/>
    </source>
</evidence>
<dbReference type="EMBL" id="JACKWY010000003">
    <property type="protein sequence ID" value="MBB6714373.1"/>
    <property type="molecule type" value="Genomic_DNA"/>
</dbReference>
<dbReference type="GeneID" id="65308413"/>